<evidence type="ECO:0000313" key="2">
    <source>
        <dbReference type="EMBL" id="PSC75790.1"/>
    </source>
</evidence>
<dbReference type="Proteomes" id="UP000239649">
    <property type="component" value="Unassembled WGS sequence"/>
</dbReference>
<feature type="compositionally biased region" description="Acidic residues" evidence="1">
    <location>
        <begin position="109"/>
        <end position="121"/>
    </location>
</feature>
<dbReference type="EMBL" id="LHPF02000002">
    <property type="protein sequence ID" value="PSC75790.1"/>
    <property type="molecule type" value="Genomic_DNA"/>
</dbReference>
<protein>
    <submittedName>
        <fullName evidence="2">Aldehyde dehydrogenase</fullName>
    </submittedName>
</protein>
<evidence type="ECO:0000313" key="3">
    <source>
        <dbReference type="Proteomes" id="UP000239649"/>
    </source>
</evidence>
<comment type="caution">
    <text evidence="2">The sequence shown here is derived from an EMBL/GenBank/DDBJ whole genome shotgun (WGS) entry which is preliminary data.</text>
</comment>
<accession>A0A2P6VNZ0</accession>
<reference evidence="2 3" key="1">
    <citation type="journal article" date="2018" name="Plant J.">
        <title>Genome sequences of Chlorella sorokiniana UTEX 1602 and Micractinium conductrix SAG 241.80: implications to maltose excretion by a green alga.</title>
        <authorList>
            <person name="Arriola M.B."/>
            <person name="Velmurugan N."/>
            <person name="Zhang Y."/>
            <person name="Plunkett M.H."/>
            <person name="Hondzo H."/>
            <person name="Barney B.M."/>
        </authorList>
    </citation>
    <scope>NUCLEOTIDE SEQUENCE [LARGE SCALE GENOMIC DNA]</scope>
    <source>
        <strain evidence="2 3">SAG 241.80</strain>
    </source>
</reference>
<feature type="compositionally biased region" description="Low complexity" evidence="1">
    <location>
        <begin position="82"/>
        <end position="96"/>
    </location>
</feature>
<evidence type="ECO:0000256" key="1">
    <source>
        <dbReference type="SAM" id="MobiDB-lite"/>
    </source>
</evidence>
<keyword evidence="3" id="KW-1185">Reference proteome</keyword>
<dbReference type="AlphaFoldDB" id="A0A2P6VNZ0"/>
<feature type="region of interest" description="Disordered" evidence="1">
    <location>
        <begin position="82"/>
        <end position="121"/>
    </location>
</feature>
<sequence length="121" mass="13069">MHTCTVSSLEYIFCRLLNEEHPDVFADGAPDFCIDPQVPAPFIALAFKRHLKQQLAQYALAVDDEEAAKILMPPRVFESFNGSSSSGAHGGAAPAPRAFQAPLEVGAESAEDDAEDGEDEY</sequence>
<organism evidence="2 3">
    <name type="scientific">Micractinium conductrix</name>
    <dbReference type="NCBI Taxonomy" id="554055"/>
    <lineage>
        <taxon>Eukaryota</taxon>
        <taxon>Viridiplantae</taxon>
        <taxon>Chlorophyta</taxon>
        <taxon>core chlorophytes</taxon>
        <taxon>Trebouxiophyceae</taxon>
        <taxon>Chlorellales</taxon>
        <taxon>Chlorellaceae</taxon>
        <taxon>Chlorella clade</taxon>
        <taxon>Micractinium</taxon>
    </lineage>
</organism>
<gene>
    <name evidence="2" type="ORF">C2E20_1641</name>
</gene>
<proteinExistence type="predicted"/>
<name>A0A2P6VNZ0_9CHLO</name>